<evidence type="ECO:0000313" key="2">
    <source>
        <dbReference type="Proteomes" id="UP000696931"/>
    </source>
</evidence>
<proteinExistence type="predicted"/>
<dbReference type="AlphaFoldDB" id="A0A933SDR5"/>
<protein>
    <submittedName>
        <fullName evidence="1">Uncharacterized protein</fullName>
    </submittedName>
</protein>
<accession>A0A933SDR5</accession>
<comment type="caution">
    <text evidence="1">The sequence shown here is derived from an EMBL/GenBank/DDBJ whole genome shotgun (WGS) entry which is preliminary data.</text>
</comment>
<gene>
    <name evidence="1" type="ORF">HZA61_10105</name>
</gene>
<dbReference type="Proteomes" id="UP000696931">
    <property type="component" value="Unassembled WGS sequence"/>
</dbReference>
<dbReference type="EMBL" id="JACRIW010000070">
    <property type="protein sequence ID" value="MBI5169830.1"/>
    <property type="molecule type" value="Genomic_DNA"/>
</dbReference>
<sequence>MPRYVEKLRAPVQLALSGQEPVAGFFSLFPAAEHHEGPETLLERLNAPQRMLPVHRAEDSAFTLVVRERIEWLAAAADTAPELLRPRWFIPTREERVRVRTAHGTTFEGILELEMPHEFNRASDFLNTEGDFFMLATAQGTIFLNKAMVLDVRVYEASPVPKAA</sequence>
<evidence type="ECO:0000313" key="1">
    <source>
        <dbReference type="EMBL" id="MBI5169830.1"/>
    </source>
</evidence>
<reference evidence="1" key="1">
    <citation type="submission" date="2020-07" db="EMBL/GenBank/DDBJ databases">
        <title>Huge and variable diversity of episymbiotic CPR bacteria and DPANN archaea in groundwater ecosystems.</title>
        <authorList>
            <person name="He C.Y."/>
            <person name="Keren R."/>
            <person name="Whittaker M."/>
            <person name="Farag I.F."/>
            <person name="Doudna J."/>
            <person name="Cate J.H.D."/>
            <person name="Banfield J.F."/>
        </authorList>
    </citation>
    <scope>NUCLEOTIDE SEQUENCE</scope>
    <source>
        <strain evidence="1">NC_groundwater_1813_Pr3_B-0.1um_71_17</strain>
    </source>
</reference>
<name>A0A933SDR5_UNCEI</name>
<organism evidence="1 2">
    <name type="scientific">Eiseniibacteriota bacterium</name>
    <dbReference type="NCBI Taxonomy" id="2212470"/>
    <lineage>
        <taxon>Bacteria</taxon>
        <taxon>Candidatus Eiseniibacteriota</taxon>
    </lineage>
</organism>